<dbReference type="AlphaFoldDB" id="A0A2T1DNA3"/>
<reference evidence="2 3" key="2">
    <citation type="submission" date="2018-03" db="EMBL/GenBank/DDBJ databases">
        <title>The ancient ancestry and fast evolution of plastids.</title>
        <authorList>
            <person name="Moore K.R."/>
            <person name="Magnabosco C."/>
            <person name="Momper L."/>
            <person name="Gold D.A."/>
            <person name="Bosak T."/>
            <person name="Fournier G.P."/>
        </authorList>
    </citation>
    <scope>NUCLEOTIDE SEQUENCE [LARGE SCALE GENOMIC DNA]</scope>
    <source>
        <strain evidence="2 3">ULC007</strain>
    </source>
</reference>
<proteinExistence type="predicted"/>
<dbReference type="SUPFAM" id="SSF48452">
    <property type="entry name" value="TPR-like"/>
    <property type="match status" value="1"/>
</dbReference>
<organism evidence="2 3">
    <name type="scientific">Phormidesmis priestleyi ULC007</name>
    <dbReference type="NCBI Taxonomy" id="1920490"/>
    <lineage>
        <taxon>Bacteria</taxon>
        <taxon>Bacillati</taxon>
        <taxon>Cyanobacteriota</taxon>
        <taxon>Cyanophyceae</taxon>
        <taxon>Leptolyngbyales</taxon>
        <taxon>Leptolyngbyaceae</taxon>
        <taxon>Phormidesmis</taxon>
    </lineage>
</organism>
<reference evidence="2 3" key="1">
    <citation type="submission" date="2018-02" db="EMBL/GenBank/DDBJ databases">
        <authorList>
            <person name="Cohen D.B."/>
            <person name="Kent A.D."/>
        </authorList>
    </citation>
    <scope>NUCLEOTIDE SEQUENCE [LARGE SCALE GENOMIC DNA]</scope>
    <source>
        <strain evidence="2 3">ULC007</strain>
    </source>
</reference>
<dbReference type="PROSITE" id="PS50005">
    <property type="entry name" value="TPR"/>
    <property type="match status" value="1"/>
</dbReference>
<keyword evidence="1" id="KW-0802">TPR repeat</keyword>
<name>A0A2T1DNA3_9CYAN</name>
<dbReference type="Gene3D" id="1.25.40.10">
    <property type="entry name" value="Tetratricopeptide repeat domain"/>
    <property type="match status" value="1"/>
</dbReference>
<accession>A0A2T1DNA3</accession>
<dbReference type="EMBL" id="PVWG01000001">
    <property type="protein sequence ID" value="PSB21942.1"/>
    <property type="molecule type" value="Genomic_DNA"/>
</dbReference>
<feature type="repeat" description="TPR" evidence="1">
    <location>
        <begin position="54"/>
        <end position="87"/>
    </location>
</feature>
<dbReference type="Pfam" id="PF13432">
    <property type="entry name" value="TPR_16"/>
    <property type="match status" value="1"/>
</dbReference>
<keyword evidence="3" id="KW-1185">Reference proteome</keyword>
<dbReference type="InterPro" id="IPR011990">
    <property type="entry name" value="TPR-like_helical_dom_sf"/>
</dbReference>
<evidence type="ECO:0000313" key="2">
    <source>
        <dbReference type="EMBL" id="PSB21942.1"/>
    </source>
</evidence>
<protein>
    <submittedName>
        <fullName evidence="2">Uncharacterized protein</fullName>
    </submittedName>
</protein>
<dbReference type="InterPro" id="IPR019734">
    <property type="entry name" value="TPR_rpt"/>
</dbReference>
<comment type="caution">
    <text evidence="2">The sequence shown here is derived from an EMBL/GenBank/DDBJ whole genome shotgun (WGS) entry which is preliminary data.</text>
</comment>
<sequence>MKLVDAKEHHTILKVYQDYSINTIAQAAEVLRDRDFYNIALPLYQYLLQRQEMADYYYGIGQCYGKAYDCETSLTYLQQAFELQPDRSEGTNYYAYILEKNLLMDQAEQWYQKALSNGYADDLWTLSHYAYFLEKNHQLDAAERTYQDVLQRNPTYTWAMKRYALLMLKRNQSDRSLNLMQTAIEQHPKNPFVQLNYLEYLIICGDGAIYETHLRSLDYPQLVLPFQTLIDLFDYFWRYLLQGHSNPEKLIAYQQKVAALKDSIHRDFDDLNELLITNDGDLETWKQMTHLLVK</sequence>
<dbReference type="SMART" id="SM00028">
    <property type="entry name" value="TPR"/>
    <property type="match status" value="2"/>
</dbReference>
<gene>
    <name evidence="2" type="ORF">C7B65_00520</name>
</gene>
<evidence type="ECO:0000256" key="1">
    <source>
        <dbReference type="PROSITE-ProRule" id="PRU00339"/>
    </source>
</evidence>
<dbReference type="STRING" id="1920490.GCA_001895925_00651"/>
<evidence type="ECO:0000313" key="3">
    <source>
        <dbReference type="Proteomes" id="UP000238634"/>
    </source>
</evidence>
<dbReference type="Pfam" id="PF14559">
    <property type="entry name" value="TPR_19"/>
    <property type="match status" value="1"/>
</dbReference>
<dbReference type="Proteomes" id="UP000238634">
    <property type="component" value="Unassembled WGS sequence"/>
</dbReference>